<dbReference type="Proteomes" id="UP000059074">
    <property type="component" value="Unassembled WGS sequence"/>
</dbReference>
<evidence type="ECO:0000256" key="1">
    <source>
        <dbReference type="SAM" id="MobiDB-lite"/>
    </source>
</evidence>
<dbReference type="STRING" id="121290.APY04_0176"/>
<dbReference type="EMBL" id="LMTR01000012">
    <property type="protein sequence ID" value="KWT72382.1"/>
    <property type="molecule type" value="Genomic_DNA"/>
</dbReference>
<proteinExistence type="predicted"/>
<dbReference type="AlphaFoldDB" id="A0A109BP51"/>
<feature type="compositionally biased region" description="Basic residues" evidence="1">
    <location>
        <begin position="38"/>
        <end position="50"/>
    </location>
</feature>
<organism evidence="2 3">
    <name type="scientific">Hyphomicrobium sulfonivorans</name>
    <dbReference type="NCBI Taxonomy" id="121290"/>
    <lineage>
        <taxon>Bacteria</taxon>
        <taxon>Pseudomonadati</taxon>
        <taxon>Pseudomonadota</taxon>
        <taxon>Alphaproteobacteria</taxon>
        <taxon>Hyphomicrobiales</taxon>
        <taxon>Hyphomicrobiaceae</taxon>
        <taxon>Hyphomicrobium</taxon>
    </lineage>
</organism>
<keyword evidence="3" id="KW-1185">Reference proteome</keyword>
<gene>
    <name evidence="2" type="ORF">APY04_0176</name>
</gene>
<feature type="region of interest" description="Disordered" evidence="1">
    <location>
        <begin position="1"/>
        <end position="50"/>
    </location>
</feature>
<evidence type="ECO:0000313" key="2">
    <source>
        <dbReference type="EMBL" id="KWT72382.1"/>
    </source>
</evidence>
<protein>
    <submittedName>
        <fullName evidence="2">Uncharacterized protein</fullName>
    </submittedName>
</protein>
<dbReference type="PATRIC" id="fig|121290.4.peg.1554"/>
<accession>A0A109BP51</accession>
<feature type="compositionally biased region" description="Basic and acidic residues" evidence="1">
    <location>
        <begin position="17"/>
        <end position="29"/>
    </location>
</feature>
<reference evidence="2 3" key="1">
    <citation type="submission" date="2015-10" db="EMBL/GenBank/DDBJ databases">
        <title>Transcriptomic analysis of a linuron degrading triple-species bacterial consortium.</title>
        <authorList>
            <person name="Albers P."/>
        </authorList>
    </citation>
    <scope>NUCLEOTIDE SEQUENCE [LARGE SCALE GENOMIC DNA]</scope>
    <source>
        <strain evidence="2 3">WDL6</strain>
    </source>
</reference>
<evidence type="ECO:0000313" key="3">
    <source>
        <dbReference type="Proteomes" id="UP000059074"/>
    </source>
</evidence>
<sequence>MSGRQFEYLGYGRPPKVHPEIRKERERQRRQAAYARKQSAKGKAVNRRAA</sequence>
<name>A0A109BP51_HYPSL</name>
<comment type="caution">
    <text evidence="2">The sequence shown here is derived from an EMBL/GenBank/DDBJ whole genome shotgun (WGS) entry which is preliminary data.</text>
</comment>